<dbReference type="AlphaFoldDB" id="A0A8T0G9B9"/>
<evidence type="ECO:0000256" key="1">
    <source>
        <dbReference type="SAM" id="SignalP"/>
    </source>
</evidence>
<sequence length="50" mass="5056">MPFGAMILLCSSIGSGTVVVHCGSLLLGRACSGGGAFLSWFCTSKHKLGP</sequence>
<feature type="signal peptide" evidence="1">
    <location>
        <begin position="1"/>
        <end position="16"/>
    </location>
</feature>
<accession>A0A8T0G9B9</accession>
<reference evidence="2" key="1">
    <citation type="submission" date="2020-06" db="EMBL/GenBank/DDBJ databases">
        <title>WGS assembly of Ceratodon purpureus strain R40.</title>
        <authorList>
            <person name="Carey S.B."/>
            <person name="Jenkins J."/>
            <person name="Shu S."/>
            <person name="Lovell J.T."/>
            <person name="Sreedasyam A."/>
            <person name="Maumus F."/>
            <person name="Tiley G.P."/>
            <person name="Fernandez-Pozo N."/>
            <person name="Barry K."/>
            <person name="Chen C."/>
            <person name="Wang M."/>
            <person name="Lipzen A."/>
            <person name="Daum C."/>
            <person name="Saski C.A."/>
            <person name="Payton A.C."/>
            <person name="Mcbreen J.C."/>
            <person name="Conrad R.E."/>
            <person name="Kollar L.M."/>
            <person name="Olsson S."/>
            <person name="Huttunen S."/>
            <person name="Landis J.B."/>
            <person name="Wickett N.J."/>
            <person name="Johnson M.G."/>
            <person name="Rensing S.A."/>
            <person name="Grimwood J."/>
            <person name="Schmutz J."/>
            <person name="Mcdaniel S.F."/>
        </authorList>
    </citation>
    <scope>NUCLEOTIDE SEQUENCE</scope>
    <source>
        <strain evidence="2">R40</strain>
    </source>
</reference>
<evidence type="ECO:0000313" key="3">
    <source>
        <dbReference type="Proteomes" id="UP000822688"/>
    </source>
</evidence>
<feature type="chain" id="PRO_5035876675" evidence="1">
    <location>
        <begin position="17"/>
        <end position="50"/>
    </location>
</feature>
<protein>
    <submittedName>
        <fullName evidence="2">Uncharacterized protein</fullName>
    </submittedName>
</protein>
<proteinExistence type="predicted"/>
<keyword evidence="3" id="KW-1185">Reference proteome</keyword>
<keyword evidence="1" id="KW-0732">Signal</keyword>
<gene>
    <name evidence="2" type="ORF">KC19_12G132800</name>
</gene>
<comment type="caution">
    <text evidence="2">The sequence shown here is derived from an EMBL/GenBank/DDBJ whole genome shotgun (WGS) entry which is preliminary data.</text>
</comment>
<dbReference type="Proteomes" id="UP000822688">
    <property type="component" value="Chromosome 12"/>
</dbReference>
<evidence type="ECO:0000313" key="2">
    <source>
        <dbReference type="EMBL" id="KAG0554954.1"/>
    </source>
</evidence>
<name>A0A8T0G9B9_CERPU</name>
<organism evidence="2 3">
    <name type="scientific">Ceratodon purpureus</name>
    <name type="common">Fire moss</name>
    <name type="synonym">Dicranum purpureum</name>
    <dbReference type="NCBI Taxonomy" id="3225"/>
    <lineage>
        <taxon>Eukaryota</taxon>
        <taxon>Viridiplantae</taxon>
        <taxon>Streptophyta</taxon>
        <taxon>Embryophyta</taxon>
        <taxon>Bryophyta</taxon>
        <taxon>Bryophytina</taxon>
        <taxon>Bryopsida</taxon>
        <taxon>Dicranidae</taxon>
        <taxon>Pseudoditrichales</taxon>
        <taxon>Ditrichaceae</taxon>
        <taxon>Ceratodon</taxon>
    </lineage>
</organism>
<dbReference type="EMBL" id="CM026433">
    <property type="protein sequence ID" value="KAG0554954.1"/>
    <property type="molecule type" value="Genomic_DNA"/>
</dbReference>